<evidence type="ECO:0000256" key="5">
    <source>
        <dbReference type="SAM" id="Phobius"/>
    </source>
</evidence>
<feature type="transmembrane region" description="Helical" evidence="5">
    <location>
        <begin position="59"/>
        <end position="80"/>
    </location>
</feature>
<dbReference type="GO" id="GO:0140359">
    <property type="term" value="F:ABC-type transporter activity"/>
    <property type="evidence" value="ECO:0007669"/>
    <property type="project" value="InterPro"/>
</dbReference>
<evidence type="ECO:0000256" key="4">
    <source>
        <dbReference type="ARBA" id="ARBA00023136"/>
    </source>
</evidence>
<evidence type="ECO:0000256" key="2">
    <source>
        <dbReference type="ARBA" id="ARBA00022692"/>
    </source>
</evidence>
<reference evidence="7 8" key="1">
    <citation type="submission" date="2019-04" db="EMBL/GenBank/DDBJ databases">
        <title>Streptomyces lasaliensis sp.nov., an Actinomycete isolated from soil which produces the polyether antibiotic lasalocid.</title>
        <authorList>
            <person name="Erwin G."/>
            <person name="Haber C."/>
        </authorList>
    </citation>
    <scope>NUCLEOTIDE SEQUENCE [LARGE SCALE GENOMIC DNA]</scope>
    <source>
        <strain evidence="7 8">DSM 40089</strain>
    </source>
</reference>
<feature type="transmembrane region" description="Helical" evidence="5">
    <location>
        <begin position="141"/>
        <end position="164"/>
    </location>
</feature>
<accession>A0A4U5X6M6</accession>
<dbReference type="AlphaFoldDB" id="A0A4U5X6M6"/>
<dbReference type="GO" id="GO:0016020">
    <property type="term" value="C:membrane"/>
    <property type="evidence" value="ECO:0007669"/>
    <property type="project" value="UniProtKB-SubCell"/>
</dbReference>
<protein>
    <submittedName>
        <fullName evidence="7">ABC transporter permease</fullName>
    </submittedName>
</protein>
<feature type="transmembrane region" description="Helical" evidence="5">
    <location>
        <begin position="29"/>
        <end position="47"/>
    </location>
</feature>
<dbReference type="Proteomes" id="UP000308632">
    <property type="component" value="Unassembled WGS sequence"/>
</dbReference>
<evidence type="ECO:0000313" key="8">
    <source>
        <dbReference type="Proteomes" id="UP000308632"/>
    </source>
</evidence>
<feature type="domain" description="ABC-2 type transporter transmembrane" evidence="6">
    <location>
        <begin position="25"/>
        <end position="217"/>
    </location>
</feature>
<keyword evidence="3 5" id="KW-1133">Transmembrane helix</keyword>
<dbReference type="RefSeq" id="WP_137299256.1">
    <property type="nucleotide sequence ID" value="NZ_BMVD01000001.1"/>
</dbReference>
<evidence type="ECO:0000259" key="6">
    <source>
        <dbReference type="Pfam" id="PF01061"/>
    </source>
</evidence>
<dbReference type="PANTHER" id="PTHR43229">
    <property type="entry name" value="NODULATION PROTEIN J"/>
    <property type="match status" value="1"/>
</dbReference>
<dbReference type="InterPro" id="IPR051784">
    <property type="entry name" value="Nod_factor_ABC_transporter"/>
</dbReference>
<comment type="caution">
    <text evidence="7">The sequence shown here is derived from an EMBL/GenBank/DDBJ whole genome shotgun (WGS) entry which is preliminary data.</text>
</comment>
<gene>
    <name evidence="7" type="ORF">E4U92_06390</name>
</gene>
<dbReference type="InterPro" id="IPR013525">
    <property type="entry name" value="ABC2_TM"/>
</dbReference>
<dbReference type="Pfam" id="PF01061">
    <property type="entry name" value="ABC2_membrane"/>
    <property type="match status" value="1"/>
</dbReference>
<dbReference type="EMBL" id="SZPR01000008">
    <property type="protein sequence ID" value="TKT10550.1"/>
    <property type="molecule type" value="Genomic_DNA"/>
</dbReference>
<evidence type="ECO:0000256" key="1">
    <source>
        <dbReference type="ARBA" id="ARBA00004141"/>
    </source>
</evidence>
<keyword evidence="2 5" id="KW-0812">Transmembrane</keyword>
<feature type="transmembrane region" description="Helical" evidence="5">
    <location>
        <begin position="176"/>
        <end position="194"/>
    </location>
</feature>
<organism evidence="7 8">
    <name type="scientific">Streptomyces galbus</name>
    <dbReference type="NCBI Taxonomy" id="33898"/>
    <lineage>
        <taxon>Bacteria</taxon>
        <taxon>Bacillati</taxon>
        <taxon>Actinomycetota</taxon>
        <taxon>Actinomycetes</taxon>
        <taxon>Kitasatosporales</taxon>
        <taxon>Streptomycetaceae</taxon>
        <taxon>Streptomyces</taxon>
    </lineage>
</organism>
<name>A0A4U5X6M6_STRGB</name>
<feature type="transmembrane region" description="Helical" evidence="5">
    <location>
        <begin position="230"/>
        <end position="252"/>
    </location>
</feature>
<comment type="subcellular location">
    <subcellularLocation>
        <location evidence="1">Membrane</location>
        <topology evidence="1">Multi-pass membrane protein</topology>
    </subcellularLocation>
</comment>
<dbReference type="PANTHER" id="PTHR43229:SF6">
    <property type="entry name" value="ABC-TYPE MULTIDRUG TRANSPORT SYSTEM, PERMEASE COMPONENT"/>
    <property type="match status" value="1"/>
</dbReference>
<proteinExistence type="predicted"/>
<evidence type="ECO:0000256" key="3">
    <source>
        <dbReference type="ARBA" id="ARBA00022989"/>
    </source>
</evidence>
<feature type="transmembrane region" description="Helical" evidence="5">
    <location>
        <begin position="115"/>
        <end position="135"/>
    </location>
</feature>
<sequence>MYPTAFHLVRYGFLNAVADFKATYTWRSWSFGWLGRMLAQVLFFTGLGRVLDQPGAVRYLALGNALMTCVVDTMAVVATTSGERRAGTLSLLVASPADLMWVFAGRSLHWPLSGFATASAALFGLGPLFGVTWSAAQVAPVLLLIALTALGTYCVGLFLAVLVLNAPRLRNVVSNCAYLAMMAFCGVQVPVEFWPRGVGAAVQAVPLTHTLRALRAVSDGRPAAEVFGPVGAAVLTAGCWLLAAGVTLRWLVAVPARRAGTLDLSY</sequence>
<evidence type="ECO:0000313" key="7">
    <source>
        <dbReference type="EMBL" id="TKT10550.1"/>
    </source>
</evidence>
<keyword evidence="4 5" id="KW-0472">Membrane</keyword>